<feature type="compositionally biased region" description="Polar residues" evidence="1">
    <location>
        <begin position="33"/>
        <end position="47"/>
    </location>
</feature>
<feature type="region of interest" description="Disordered" evidence="1">
    <location>
        <begin position="1"/>
        <end position="82"/>
    </location>
</feature>
<name>A0A8S9JQ79_BRACR</name>
<protein>
    <submittedName>
        <fullName evidence="2">Uncharacterized protein</fullName>
    </submittedName>
</protein>
<proteinExistence type="predicted"/>
<feature type="compositionally biased region" description="Low complexity" evidence="1">
    <location>
        <begin position="48"/>
        <end position="73"/>
    </location>
</feature>
<comment type="caution">
    <text evidence="2">The sequence shown here is derived from an EMBL/GenBank/DDBJ whole genome shotgun (WGS) entry which is preliminary data.</text>
</comment>
<organism evidence="2">
    <name type="scientific">Brassica cretica</name>
    <name type="common">Mustard</name>
    <dbReference type="NCBI Taxonomy" id="69181"/>
    <lineage>
        <taxon>Eukaryota</taxon>
        <taxon>Viridiplantae</taxon>
        <taxon>Streptophyta</taxon>
        <taxon>Embryophyta</taxon>
        <taxon>Tracheophyta</taxon>
        <taxon>Spermatophyta</taxon>
        <taxon>Magnoliopsida</taxon>
        <taxon>eudicotyledons</taxon>
        <taxon>Gunneridae</taxon>
        <taxon>Pentapetalae</taxon>
        <taxon>rosids</taxon>
        <taxon>malvids</taxon>
        <taxon>Brassicales</taxon>
        <taxon>Brassicaceae</taxon>
        <taxon>Brassiceae</taxon>
        <taxon>Brassica</taxon>
    </lineage>
</organism>
<evidence type="ECO:0000313" key="2">
    <source>
        <dbReference type="EMBL" id="KAF2584254.1"/>
    </source>
</evidence>
<gene>
    <name evidence="2" type="ORF">F2Q70_00036212</name>
</gene>
<dbReference type="AlphaFoldDB" id="A0A8S9JQ79"/>
<sequence>MPTSTRSKKETQMLLSSYPASFERSIRKGRGASSINNNPCSSLVSRQPPSTQTPASSTNTPSPPSTEDTPPSTDIFHPTSIDTSVRTSIDTEPRDMVATLILVHEDNGDLHYQERHLQITPASGFQVHASRFRVPASRFRVPALGSGCCLQLPASRPSDLSCLRLNGNLPLIRKYVAICHRGPAPGRQISLITAMRIPDQEFLLQSGATDHLQQISIDTSDLHQPNLRVLPFIDMQGKDPESS</sequence>
<evidence type="ECO:0000256" key="1">
    <source>
        <dbReference type="SAM" id="MobiDB-lite"/>
    </source>
</evidence>
<accession>A0A8S9JQ79</accession>
<dbReference type="EMBL" id="QGKY02000246">
    <property type="protein sequence ID" value="KAF2584254.1"/>
    <property type="molecule type" value="Genomic_DNA"/>
</dbReference>
<reference evidence="2" key="1">
    <citation type="submission" date="2019-12" db="EMBL/GenBank/DDBJ databases">
        <title>Genome sequencing and annotation of Brassica cretica.</title>
        <authorList>
            <person name="Studholme D.J."/>
            <person name="Sarris P.F."/>
        </authorList>
    </citation>
    <scope>NUCLEOTIDE SEQUENCE</scope>
    <source>
        <strain evidence="2">PFS-102/07</strain>
        <tissue evidence="2">Leaf</tissue>
    </source>
</reference>